<proteinExistence type="predicted"/>
<dbReference type="EMBL" id="ADTU01027471">
    <property type="status" value="NOT_ANNOTATED_CDS"/>
    <property type="molecule type" value="Genomic_DNA"/>
</dbReference>
<gene>
    <name evidence="1" type="primary">105624904</name>
</gene>
<name>A0A158NVS9_ATTCE</name>
<accession>A0A158NVS9</accession>
<protein>
    <recommendedName>
        <fullName evidence="3">C2H2-type domain-containing protein</fullName>
    </recommendedName>
</protein>
<keyword evidence="2" id="KW-1185">Reference proteome</keyword>
<reference evidence="2" key="1">
    <citation type="journal article" date="2011" name="PLoS Genet.">
        <title>The genome sequence of the leaf-cutter ant Atta cephalotes reveals insights into its obligate symbiotic lifestyle.</title>
        <authorList>
            <person name="Suen G."/>
            <person name="Teiling C."/>
            <person name="Li L."/>
            <person name="Holt C."/>
            <person name="Abouheif E."/>
            <person name="Bornberg-Bauer E."/>
            <person name="Bouffard P."/>
            <person name="Caldera E.J."/>
            <person name="Cash E."/>
            <person name="Cavanaugh A."/>
            <person name="Denas O."/>
            <person name="Elhaik E."/>
            <person name="Fave M.J."/>
            <person name="Gadau J."/>
            <person name="Gibson J.D."/>
            <person name="Graur D."/>
            <person name="Grubbs K.J."/>
            <person name="Hagen D.E."/>
            <person name="Harkins T.T."/>
            <person name="Helmkampf M."/>
            <person name="Hu H."/>
            <person name="Johnson B.R."/>
            <person name="Kim J."/>
            <person name="Marsh S.E."/>
            <person name="Moeller J.A."/>
            <person name="Munoz-Torres M.C."/>
            <person name="Murphy M.C."/>
            <person name="Naughton M.C."/>
            <person name="Nigam S."/>
            <person name="Overson R."/>
            <person name="Rajakumar R."/>
            <person name="Reese J.T."/>
            <person name="Scott J.J."/>
            <person name="Smith C.R."/>
            <person name="Tao S."/>
            <person name="Tsutsui N.D."/>
            <person name="Viljakainen L."/>
            <person name="Wissler L."/>
            <person name="Yandell M.D."/>
            <person name="Zimmer F."/>
            <person name="Taylor J."/>
            <person name="Slater S.C."/>
            <person name="Clifton S.W."/>
            <person name="Warren W.C."/>
            <person name="Elsik C.G."/>
            <person name="Smith C.D."/>
            <person name="Weinstock G.M."/>
            <person name="Gerardo N.M."/>
            <person name="Currie C.R."/>
        </authorList>
    </citation>
    <scope>NUCLEOTIDE SEQUENCE [LARGE SCALE GENOMIC DNA]</scope>
</reference>
<dbReference type="KEGG" id="acep:105624904"/>
<dbReference type="EnsemblMetazoa" id="XM_012206247.1">
    <property type="protein sequence ID" value="XP_012061637.1"/>
    <property type="gene ID" value="LOC105624904"/>
</dbReference>
<organism evidence="1 2">
    <name type="scientific">Atta cephalotes</name>
    <name type="common">Leafcutter ant</name>
    <dbReference type="NCBI Taxonomy" id="12957"/>
    <lineage>
        <taxon>Eukaryota</taxon>
        <taxon>Metazoa</taxon>
        <taxon>Ecdysozoa</taxon>
        <taxon>Arthropoda</taxon>
        <taxon>Hexapoda</taxon>
        <taxon>Insecta</taxon>
        <taxon>Pterygota</taxon>
        <taxon>Neoptera</taxon>
        <taxon>Endopterygota</taxon>
        <taxon>Hymenoptera</taxon>
        <taxon>Apocrita</taxon>
        <taxon>Aculeata</taxon>
        <taxon>Formicoidea</taxon>
        <taxon>Formicidae</taxon>
        <taxon>Myrmicinae</taxon>
        <taxon>Atta</taxon>
    </lineage>
</organism>
<dbReference type="AlphaFoldDB" id="A0A158NVS9"/>
<evidence type="ECO:0000313" key="1">
    <source>
        <dbReference type="EnsemblMetazoa" id="XP_012061637.1"/>
    </source>
</evidence>
<evidence type="ECO:0000313" key="2">
    <source>
        <dbReference type="Proteomes" id="UP000005205"/>
    </source>
</evidence>
<sequence length="413" mass="48031">MENHERVERELLEQCGQVATLVECFAWLQRCDECSSKNFVMPSVRTSPLDTDNPRWRGSRDSRVQSRNWSNVSCTLVASTRVVSSNERSLVWRKIDAAFENRILTDAVINSNHIEPQRFLEDVSSVVLQRMRDAVKRYGSVKVNTAFNGEFATKDKYANKSIVTKNSEICRYTDLREWNDEWALLRISNLNINVNKLNPLCAECHIEVPREIATKRAIISVRTTDNACFAWSVVTALYPAEKYTERESSYPHYMTVLNLTDIEFPITFKNISKFERLNMVSINVYGIENKQVLPLRLTDNKKEKHVNLLYLHLDSHNDNLGHFACIKNLSRLVNSQITRKKNKKFFCDRCLHYFGSCEKLQFHEVDCQKIDCAIRLPSEDDKWLEFGNHCNKERVPFIVYAELECILLRKTAA</sequence>
<evidence type="ECO:0008006" key="3">
    <source>
        <dbReference type="Google" id="ProtNLM"/>
    </source>
</evidence>
<dbReference type="PANTHER" id="PTHR31511">
    <property type="entry name" value="PROTEIN CBG23764"/>
    <property type="match status" value="1"/>
</dbReference>
<dbReference type="STRING" id="12957.A0A158NVS9"/>
<reference evidence="1" key="2">
    <citation type="submission" date="2016-04" db="UniProtKB">
        <authorList>
            <consortium name="EnsemblMetazoa"/>
        </authorList>
    </citation>
    <scope>IDENTIFICATION</scope>
</reference>
<dbReference type="OrthoDB" id="7694315at2759"/>
<dbReference type="PANTHER" id="PTHR31511:SF12">
    <property type="entry name" value="RHO TERMINATION FACTOR N-TERMINAL DOMAIN-CONTAINING PROTEIN"/>
    <property type="match status" value="1"/>
</dbReference>
<dbReference type="Proteomes" id="UP000005205">
    <property type="component" value="Unassembled WGS sequence"/>
</dbReference>
<dbReference type="InParanoid" id="A0A158NVS9"/>